<evidence type="ECO:0008006" key="3">
    <source>
        <dbReference type="Google" id="ProtNLM"/>
    </source>
</evidence>
<comment type="caution">
    <text evidence="1">The sequence shown here is derived from an EMBL/GenBank/DDBJ whole genome shotgun (WGS) entry which is preliminary data.</text>
</comment>
<evidence type="ECO:0000313" key="1">
    <source>
        <dbReference type="EMBL" id="KAF3434497.1"/>
    </source>
</evidence>
<reference evidence="1" key="1">
    <citation type="submission" date="2020-03" db="EMBL/GenBank/DDBJ databases">
        <title>A high-quality chromosome-level genome assembly of a woody plant with both climbing and erect habits, Rhamnella rubrinervis.</title>
        <authorList>
            <person name="Lu Z."/>
            <person name="Yang Y."/>
            <person name="Zhu X."/>
            <person name="Sun Y."/>
        </authorList>
    </citation>
    <scope>NUCLEOTIDE SEQUENCE</scope>
    <source>
        <strain evidence="1">BYM</strain>
        <tissue evidence="1">Leaf</tissue>
    </source>
</reference>
<dbReference type="EMBL" id="VOIH02000010">
    <property type="protein sequence ID" value="KAF3434497.1"/>
    <property type="molecule type" value="Genomic_DNA"/>
</dbReference>
<dbReference type="AlphaFoldDB" id="A0A8K0E0A2"/>
<protein>
    <recommendedName>
        <fullName evidence="3">Retrotransposon gag domain-containing protein</fullName>
    </recommendedName>
</protein>
<accession>A0A8K0E0A2</accession>
<dbReference type="Proteomes" id="UP000796880">
    <property type="component" value="Unassembled WGS sequence"/>
</dbReference>
<sequence>MDELFGSIRASQVLYIPSYSFRFRISLASQPHSITSFSQLACLFEKHFLGAKPMRKSPGHLMLIRRCEDEPLDKYAKRFNDKAMQVEDFLDQATVQVMMGSLQPSSFKWDIAKYQPKKVSTMIEEPYKHVIAKRCIQHKVDPRLAIGYLPPNKTEASFGTRTGRARLTSLNSSVGYQGVADEHPSLRNSNRGRALAPIRGYLVARHAAYQVYDFDMRRTFELRSTYLPQFDKMNLPALLLPSPPSFLTFALKDSLTASAARSQVFQPKILRQAGYSSAHKMFQPFQDS</sequence>
<organism evidence="1 2">
    <name type="scientific">Rhamnella rubrinervis</name>
    <dbReference type="NCBI Taxonomy" id="2594499"/>
    <lineage>
        <taxon>Eukaryota</taxon>
        <taxon>Viridiplantae</taxon>
        <taxon>Streptophyta</taxon>
        <taxon>Embryophyta</taxon>
        <taxon>Tracheophyta</taxon>
        <taxon>Spermatophyta</taxon>
        <taxon>Magnoliopsida</taxon>
        <taxon>eudicotyledons</taxon>
        <taxon>Gunneridae</taxon>
        <taxon>Pentapetalae</taxon>
        <taxon>rosids</taxon>
        <taxon>fabids</taxon>
        <taxon>Rosales</taxon>
        <taxon>Rhamnaceae</taxon>
        <taxon>rhamnoid group</taxon>
        <taxon>Rhamneae</taxon>
        <taxon>Rhamnella</taxon>
    </lineage>
</organism>
<proteinExistence type="predicted"/>
<evidence type="ECO:0000313" key="2">
    <source>
        <dbReference type="Proteomes" id="UP000796880"/>
    </source>
</evidence>
<name>A0A8K0E0A2_9ROSA</name>
<gene>
    <name evidence="1" type="ORF">FNV43_RR21582</name>
</gene>
<keyword evidence="2" id="KW-1185">Reference proteome</keyword>